<dbReference type="NCBIfam" id="TIGR01539">
    <property type="entry name" value="portal_lambda"/>
    <property type="match status" value="1"/>
</dbReference>
<evidence type="ECO:0000313" key="2">
    <source>
        <dbReference type="Proteomes" id="UP001596506"/>
    </source>
</evidence>
<dbReference type="Proteomes" id="UP001596506">
    <property type="component" value="Unassembled WGS sequence"/>
</dbReference>
<dbReference type="Pfam" id="PF05136">
    <property type="entry name" value="Phage_portal_2"/>
    <property type="match status" value="1"/>
</dbReference>
<keyword evidence="2" id="KW-1185">Reference proteome</keyword>
<sequence>MSKRPQPTVTDRIVNWFNPVSGLKRMQARQVQAYYEAAKPDRTRKFRRDTGGPNVQTQQGAVAIRNQARHLEQNHDIARGILRTLMTNIVGPKGIGIEPQPRTKDGKIHKEYAAALLEAWRDWQTKPDVTGQYHWARIQRMLVKTWLRDGEAFVQLLSGPVPLLDHGTKIPFSLEIFEPDMVPYSLNDTRLGIRQGIELNAWGKPRAYWVHKQHPTDGIVMLSSNNTKPVPASRILHIASTDRIGQIRGVSEFASVITRLEDIKDYEESERVAAKISAMLTAYVKRGNPEMLDPDTLPRDSEGNIAPREISMQPGTIVDTLEVGEEIGLIDSKRPNPNLITFRQGQLKALAAGVGATYSSVARDYNGTFSAQRQELIEQWSNYATLTDEFVGNIIQPIWEAFVRAAALSGVVPVPKGLKEGSADDALFIGQSMPWIDPLKEANGWATLVRAGFASETEVMRKRGVNPLDVLDQIQKFRNDAKDRDLVFDSDAAWKVVSENIYSDSSDED</sequence>
<evidence type="ECO:0000313" key="1">
    <source>
        <dbReference type="EMBL" id="MFC7296090.1"/>
    </source>
</evidence>
<accession>A0ABW2IZC8</accession>
<protein>
    <submittedName>
        <fullName evidence="1">Phage portal protein</fullName>
    </submittedName>
</protein>
<comment type="caution">
    <text evidence="1">The sequence shown here is derived from an EMBL/GenBank/DDBJ whole genome shotgun (WGS) entry which is preliminary data.</text>
</comment>
<gene>
    <name evidence="1" type="ORF">ACFQQA_15310</name>
</gene>
<dbReference type="InterPro" id="IPR006429">
    <property type="entry name" value="Phage_lambda_portal"/>
</dbReference>
<dbReference type="RefSeq" id="WP_100689439.1">
    <property type="nucleotide sequence ID" value="NZ_JBHTBD010000007.1"/>
</dbReference>
<reference evidence="2" key="1">
    <citation type="journal article" date="2019" name="Int. J. Syst. Evol. Microbiol.">
        <title>The Global Catalogue of Microorganisms (GCM) 10K type strain sequencing project: providing services to taxonomists for standard genome sequencing and annotation.</title>
        <authorList>
            <consortium name="The Broad Institute Genomics Platform"/>
            <consortium name="The Broad Institute Genome Sequencing Center for Infectious Disease"/>
            <person name="Wu L."/>
            <person name="Ma J."/>
        </authorList>
    </citation>
    <scope>NUCLEOTIDE SEQUENCE [LARGE SCALE GENOMIC DNA]</scope>
    <source>
        <strain evidence="2">CCUG 60559</strain>
    </source>
</reference>
<name>A0ABW2IZC8_9GAMM</name>
<proteinExistence type="predicted"/>
<organism evidence="1 2">
    <name type="scientific">Marinobacter aromaticivorans</name>
    <dbReference type="NCBI Taxonomy" id="1494078"/>
    <lineage>
        <taxon>Bacteria</taxon>
        <taxon>Pseudomonadati</taxon>
        <taxon>Pseudomonadota</taxon>
        <taxon>Gammaproteobacteria</taxon>
        <taxon>Pseudomonadales</taxon>
        <taxon>Marinobacteraceae</taxon>
        <taxon>Marinobacter</taxon>
    </lineage>
</organism>
<dbReference type="EMBL" id="JBHTBD010000007">
    <property type="protein sequence ID" value="MFC7296090.1"/>
    <property type="molecule type" value="Genomic_DNA"/>
</dbReference>